<dbReference type="InterPro" id="IPR025569">
    <property type="entry name" value="DUF4335"/>
</dbReference>
<sequence length="529" mass="56882">MPGSNSVIRRYTPPTCTLEILAQSSPLSRWIGQTVLNQLRFQLHFDDPTLPEELRVPIQGDRDQLEALCNAVTNYVQALLQKSADNFCLTSLESQPSSKTSDQPEVQDVTPSSSSSPKTPNPSSMGILEATIYLESSDNLTHKLYLGSLANQTSGPIIQLTLLQLFDLATALEEYSTDVIILPNLNSEKSIIPSLPTWTPIAAVIALALGLAPLTWQYASSMRQNQQQTAKKTTSDTQPATTVTAPSLNLTTPQPEWTSFAGLPSPPSSGDTIKPPDLETPVIPADSTLDPKPLTFPDATVLPTARTLPNNGLTIPPQTQPVPPSSLQIPGTSPIPSSQQNSTGVINQGGIPPVTGQNLPSGNTSSISSISGSIATLPNDVQSQISGQQSSTPNSQQLDQAASATKSPDNDLIEKLRSARQRPFPTQVAAEENKLFDVPQAAEARAYLQKNWRPPTGFSQTLEYSLILGVDGTIERIFPLNRAAREYINDTGIPEIGKPFVSTNQAGQNLRLRVVFSPDGKVQTFPENP</sequence>
<feature type="compositionally biased region" description="Polar residues" evidence="1">
    <location>
        <begin position="93"/>
        <end position="104"/>
    </location>
</feature>
<feature type="compositionally biased region" description="Polar residues" evidence="1">
    <location>
        <begin position="325"/>
        <end position="346"/>
    </location>
</feature>
<feature type="compositionally biased region" description="Polar residues" evidence="1">
    <location>
        <begin position="227"/>
        <end position="257"/>
    </location>
</feature>
<proteinExistence type="predicted"/>
<evidence type="ECO:0008006" key="4">
    <source>
        <dbReference type="Google" id="ProtNLM"/>
    </source>
</evidence>
<organism evidence="2 3">
    <name type="scientific">Sphaerospermopsis reniformis</name>
    <dbReference type="NCBI Taxonomy" id="531300"/>
    <lineage>
        <taxon>Bacteria</taxon>
        <taxon>Bacillati</taxon>
        <taxon>Cyanobacteriota</taxon>
        <taxon>Cyanophyceae</taxon>
        <taxon>Nostocales</taxon>
        <taxon>Aphanizomenonaceae</taxon>
        <taxon>Sphaerospermopsis</taxon>
    </lineage>
</organism>
<accession>A0A480A7A9</accession>
<dbReference type="EMBL" id="BJCE01000222">
    <property type="protein sequence ID" value="GCL39198.1"/>
    <property type="molecule type" value="Genomic_DNA"/>
</dbReference>
<feature type="region of interest" description="Disordered" evidence="1">
    <location>
        <begin position="93"/>
        <end position="124"/>
    </location>
</feature>
<dbReference type="AlphaFoldDB" id="A0A480A7A9"/>
<gene>
    <name evidence="2" type="ORF">SR1949_43210</name>
</gene>
<keyword evidence="3" id="KW-1185">Reference proteome</keyword>
<dbReference type="Proteomes" id="UP000300142">
    <property type="component" value="Unassembled WGS sequence"/>
</dbReference>
<feature type="compositionally biased region" description="Polar residues" evidence="1">
    <location>
        <begin position="307"/>
        <end position="317"/>
    </location>
</feature>
<dbReference type="Pfam" id="PF14233">
    <property type="entry name" value="DUF4335"/>
    <property type="match status" value="1"/>
</dbReference>
<evidence type="ECO:0000313" key="3">
    <source>
        <dbReference type="Proteomes" id="UP000300142"/>
    </source>
</evidence>
<evidence type="ECO:0000256" key="1">
    <source>
        <dbReference type="SAM" id="MobiDB-lite"/>
    </source>
</evidence>
<comment type="caution">
    <text evidence="2">The sequence shown here is derived from an EMBL/GenBank/DDBJ whole genome shotgun (WGS) entry which is preliminary data.</text>
</comment>
<dbReference type="RefSeq" id="WP_137668853.1">
    <property type="nucleotide sequence ID" value="NZ_BJCE01000222.1"/>
</dbReference>
<feature type="compositionally biased region" description="Low complexity" evidence="1">
    <location>
        <begin position="111"/>
        <end position="124"/>
    </location>
</feature>
<feature type="compositionally biased region" description="Polar residues" evidence="1">
    <location>
        <begin position="355"/>
        <end position="364"/>
    </location>
</feature>
<feature type="compositionally biased region" description="Polar residues" evidence="1">
    <location>
        <begin position="379"/>
        <end position="407"/>
    </location>
</feature>
<protein>
    <recommendedName>
        <fullName evidence="4">DUF4335 domain-containing protein</fullName>
    </recommendedName>
</protein>
<feature type="compositionally biased region" description="Low complexity" evidence="1">
    <location>
        <begin position="365"/>
        <end position="374"/>
    </location>
</feature>
<evidence type="ECO:0000313" key="2">
    <source>
        <dbReference type="EMBL" id="GCL39198.1"/>
    </source>
</evidence>
<feature type="region of interest" description="Disordered" evidence="1">
    <location>
        <begin position="227"/>
        <end position="409"/>
    </location>
</feature>
<reference evidence="3" key="1">
    <citation type="submission" date="2019-02" db="EMBL/GenBank/DDBJ databases">
        <title>Draft genome sequence of Sphaerospermopsis reniformis NIES-1949.</title>
        <authorList>
            <person name="Yamaguchi H."/>
            <person name="Suzuki S."/>
            <person name="Kawachi M."/>
        </authorList>
    </citation>
    <scope>NUCLEOTIDE SEQUENCE [LARGE SCALE GENOMIC DNA]</scope>
    <source>
        <strain evidence="3">NIES-1949</strain>
    </source>
</reference>
<name>A0A480A7A9_9CYAN</name>